<gene>
    <name evidence="2" type="ORF">SAMN02982927_01084</name>
</gene>
<proteinExistence type="predicted"/>
<accession>A0A1I2Q728</accession>
<evidence type="ECO:0000259" key="1">
    <source>
        <dbReference type="PROSITE" id="PS51462"/>
    </source>
</evidence>
<feature type="domain" description="Nudix hydrolase" evidence="1">
    <location>
        <begin position="29"/>
        <end position="199"/>
    </location>
</feature>
<keyword evidence="3" id="KW-1185">Reference proteome</keyword>
<evidence type="ECO:0000313" key="2">
    <source>
        <dbReference type="EMBL" id="SFG23740.1"/>
    </source>
</evidence>
<reference evidence="3" key="1">
    <citation type="submission" date="2016-10" db="EMBL/GenBank/DDBJ databases">
        <authorList>
            <person name="Varghese N."/>
            <person name="Submissions S."/>
        </authorList>
    </citation>
    <scope>NUCLEOTIDE SEQUENCE [LARGE SCALE GENOMIC DNA]</scope>
    <source>
        <strain evidence="3">ATCC 700379</strain>
    </source>
</reference>
<dbReference type="Pfam" id="PF00293">
    <property type="entry name" value="NUDIX"/>
    <property type="match status" value="1"/>
</dbReference>
<name>A0A1I2Q728_9BACL</name>
<dbReference type="Proteomes" id="UP000198752">
    <property type="component" value="Unassembled WGS sequence"/>
</dbReference>
<dbReference type="EMBL" id="FOOY01000006">
    <property type="protein sequence ID" value="SFG23740.1"/>
    <property type="molecule type" value="Genomic_DNA"/>
</dbReference>
<sequence>MNEEQIRIFNEQGIPIGIKTRDEVHKKGCWHETFHCWFVEQTAAGSFIFMQQRCHAKKDFPDLYDITAAGHIKADETVSDAIREIHEELGAPVQMEELQPLGVIRDEIVQGDFIDRERCHVFLCVNHYKMNAFTLQKEEVAGIYKAAYPDFAALVQGVKQELELAGFDESNGARVWQKRTVDRKQCVPHSPNYYIRLIDKLAQLPLF</sequence>
<dbReference type="SUPFAM" id="SSF55811">
    <property type="entry name" value="Nudix"/>
    <property type="match status" value="1"/>
</dbReference>
<dbReference type="PANTHER" id="PTHR10885">
    <property type="entry name" value="ISOPENTENYL-DIPHOSPHATE DELTA-ISOMERASE"/>
    <property type="match status" value="1"/>
</dbReference>
<organism evidence="2 3">
    <name type="scientific">Sporolactobacillus nakayamae</name>
    <dbReference type="NCBI Taxonomy" id="269670"/>
    <lineage>
        <taxon>Bacteria</taxon>
        <taxon>Bacillati</taxon>
        <taxon>Bacillota</taxon>
        <taxon>Bacilli</taxon>
        <taxon>Bacillales</taxon>
        <taxon>Sporolactobacillaceae</taxon>
        <taxon>Sporolactobacillus</taxon>
    </lineage>
</organism>
<dbReference type="GO" id="GO:0016853">
    <property type="term" value="F:isomerase activity"/>
    <property type="evidence" value="ECO:0007669"/>
    <property type="project" value="UniProtKB-KW"/>
</dbReference>
<evidence type="ECO:0000313" key="3">
    <source>
        <dbReference type="Proteomes" id="UP000198752"/>
    </source>
</evidence>
<dbReference type="CDD" id="cd04692">
    <property type="entry name" value="NUDIX_Hydrolase"/>
    <property type="match status" value="1"/>
</dbReference>
<dbReference type="STRING" id="269670.SAMN02982927_01084"/>
<dbReference type="InterPro" id="IPR015797">
    <property type="entry name" value="NUDIX_hydrolase-like_dom_sf"/>
</dbReference>
<protein>
    <submittedName>
        <fullName evidence="2">Isopentenyldiphosphate isomerase</fullName>
    </submittedName>
</protein>
<dbReference type="Gene3D" id="3.90.79.10">
    <property type="entry name" value="Nucleoside Triphosphate Pyrophosphohydrolase"/>
    <property type="match status" value="1"/>
</dbReference>
<dbReference type="RefSeq" id="WP_177184650.1">
    <property type="nucleotide sequence ID" value="NZ_FOOY01000006.1"/>
</dbReference>
<dbReference type="InterPro" id="IPR000086">
    <property type="entry name" value="NUDIX_hydrolase_dom"/>
</dbReference>
<dbReference type="PANTHER" id="PTHR10885:SF0">
    <property type="entry name" value="ISOPENTENYL-DIPHOSPHATE DELTA-ISOMERASE"/>
    <property type="match status" value="1"/>
</dbReference>
<dbReference type="PROSITE" id="PS51462">
    <property type="entry name" value="NUDIX"/>
    <property type="match status" value="1"/>
</dbReference>
<keyword evidence="2" id="KW-0413">Isomerase</keyword>
<dbReference type="AlphaFoldDB" id="A0A1I2Q728"/>